<accession>A0ABQ4DRX4</accession>
<evidence type="ECO:0000259" key="7">
    <source>
        <dbReference type="Pfam" id="PF00441"/>
    </source>
</evidence>
<dbReference type="PROSITE" id="PS00073">
    <property type="entry name" value="ACYL_COA_DH_2"/>
    <property type="match status" value="1"/>
</dbReference>
<proteinExistence type="inferred from homology"/>
<feature type="domain" description="Acyl-CoA dehydrogenase/oxidase C-terminal" evidence="7">
    <location>
        <begin position="256"/>
        <end position="403"/>
    </location>
</feature>
<dbReference type="SUPFAM" id="SSF56645">
    <property type="entry name" value="Acyl-CoA dehydrogenase NM domain-like"/>
    <property type="match status" value="1"/>
</dbReference>
<dbReference type="InterPro" id="IPR006091">
    <property type="entry name" value="Acyl-CoA_Oxase/DH_mid-dom"/>
</dbReference>
<protein>
    <submittedName>
        <fullName evidence="10">Acyl CoA dehydrogenase</fullName>
    </submittedName>
</protein>
<dbReference type="Gene3D" id="1.10.540.10">
    <property type="entry name" value="Acyl-CoA dehydrogenase/oxidase, N-terminal domain"/>
    <property type="match status" value="1"/>
</dbReference>
<dbReference type="PANTHER" id="PTHR43884">
    <property type="entry name" value="ACYL-COA DEHYDROGENASE"/>
    <property type="match status" value="1"/>
</dbReference>
<dbReference type="RefSeq" id="WP_203863894.1">
    <property type="nucleotide sequence ID" value="NZ_BONW01000001.1"/>
</dbReference>
<keyword evidence="4 5" id="KW-0274">FAD</keyword>
<comment type="cofactor">
    <cofactor evidence="1 5">
        <name>FAD</name>
        <dbReference type="ChEBI" id="CHEBI:57692"/>
    </cofactor>
</comment>
<evidence type="ECO:0000256" key="3">
    <source>
        <dbReference type="ARBA" id="ARBA00022630"/>
    </source>
</evidence>
<dbReference type="EMBL" id="BONW01000001">
    <property type="protein sequence ID" value="GIG85189.1"/>
    <property type="molecule type" value="Genomic_DNA"/>
</dbReference>
<dbReference type="InterPro" id="IPR036250">
    <property type="entry name" value="AcylCo_DH-like_C"/>
</dbReference>
<gene>
    <name evidence="10" type="ORF">Pen02_01250</name>
</gene>
<dbReference type="PROSITE" id="PS00072">
    <property type="entry name" value="ACYL_COA_DH_1"/>
    <property type="match status" value="1"/>
</dbReference>
<dbReference type="PANTHER" id="PTHR43884:SF12">
    <property type="entry name" value="ISOVALERYL-COA DEHYDROGENASE, MITOCHONDRIAL-RELATED"/>
    <property type="match status" value="1"/>
</dbReference>
<dbReference type="InterPro" id="IPR009075">
    <property type="entry name" value="AcylCo_DH/oxidase_C"/>
</dbReference>
<sequence length="406" mass="43085">MTAPESLERRQLRELTRRFVVREVLPHLDGWERAGEVPRALHATAAELGLLGVGFPEAVGGSGGDLRDSLAVTEELILAGGSSGLVAALFTHGIAVPHIVEAWQHADQPTTADSADRPTTAAAGRRVTGDSAELVDRYVRPALAGDRIGALAVTEPDGGSDVAALRTTARRDGDHYLVNGAKTFITSGVRADFVTTAVRTGPPGAAGISLLVVDKDTPGCTVDRRLDKLGWHCSDTAALSFTDVRVPVRNLVGAENSGFGALMRQFGTERLSLATQAYATARRCLDLTLAWCRDRHTFGSPLARRQVVRHRLAEMATRTAAAGAYVREVADRVAAGEKVPAEVAMAKNAAVAACDWVVDQAVQLHGGYGYLRDSEVERHYRDARILGIGGGTTEIMNEIVAGSLGI</sequence>
<feature type="domain" description="Acyl-CoA oxidase/dehydrogenase middle" evidence="8">
    <location>
        <begin position="150"/>
        <end position="244"/>
    </location>
</feature>
<evidence type="ECO:0000313" key="10">
    <source>
        <dbReference type="EMBL" id="GIG85189.1"/>
    </source>
</evidence>
<dbReference type="Gene3D" id="1.20.140.10">
    <property type="entry name" value="Butyryl-CoA Dehydrogenase, subunit A, domain 3"/>
    <property type="match status" value="1"/>
</dbReference>
<keyword evidence="3 5" id="KW-0285">Flavoprotein</keyword>
<dbReference type="Pfam" id="PF02771">
    <property type="entry name" value="Acyl-CoA_dh_N"/>
    <property type="match status" value="1"/>
</dbReference>
<dbReference type="Gene3D" id="2.40.110.10">
    <property type="entry name" value="Butyryl-CoA Dehydrogenase, subunit A, domain 2"/>
    <property type="match status" value="1"/>
</dbReference>
<dbReference type="InterPro" id="IPR046373">
    <property type="entry name" value="Acyl-CoA_Oxase/DH_mid-dom_sf"/>
</dbReference>
<dbReference type="InterPro" id="IPR009100">
    <property type="entry name" value="AcylCoA_DH/oxidase_NM_dom_sf"/>
</dbReference>
<dbReference type="Pfam" id="PF00441">
    <property type="entry name" value="Acyl-CoA_dh_1"/>
    <property type="match status" value="1"/>
</dbReference>
<evidence type="ECO:0000259" key="9">
    <source>
        <dbReference type="Pfam" id="PF02771"/>
    </source>
</evidence>
<evidence type="ECO:0000256" key="1">
    <source>
        <dbReference type="ARBA" id="ARBA00001974"/>
    </source>
</evidence>
<keyword evidence="5" id="KW-0560">Oxidoreductase</keyword>
<dbReference type="Proteomes" id="UP000646749">
    <property type="component" value="Unassembled WGS sequence"/>
</dbReference>
<evidence type="ECO:0000313" key="11">
    <source>
        <dbReference type="Proteomes" id="UP000646749"/>
    </source>
</evidence>
<dbReference type="InterPro" id="IPR013786">
    <property type="entry name" value="AcylCoA_DH/ox_N"/>
</dbReference>
<name>A0ABQ4DRX4_9ACTN</name>
<comment type="caution">
    <text evidence="10">The sequence shown here is derived from an EMBL/GenBank/DDBJ whole genome shotgun (WGS) entry which is preliminary data.</text>
</comment>
<dbReference type="InterPro" id="IPR037069">
    <property type="entry name" value="AcylCoA_DH/ox_N_sf"/>
</dbReference>
<reference evidence="10 11" key="1">
    <citation type="submission" date="2021-01" db="EMBL/GenBank/DDBJ databases">
        <title>Whole genome shotgun sequence of Plantactinospora endophytica NBRC 110450.</title>
        <authorList>
            <person name="Komaki H."/>
            <person name="Tamura T."/>
        </authorList>
    </citation>
    <scope>NUCLEOTIDE SEQUENCE [LARGE SCALE GENOMIC DNA]</scope>
    <source>
        <strain evidence="10 11">NBRC 110450</strain>
    </source>
</reference>
<dbReference type="Pfam" id="PF02770">
    <property type="entry name" value="Acyl-CoA_dh_M"/>
    <property type="match status" value="1"/>
</dbReference>
<evidence type="ECO:0000256" key="2">
    <source>
        <dbReference type="ARBA" id="ARBA00009347"/>
    </source>
</evidence>
<evidence type="ECO:0000256" key="6">
    <source>
        <dbReference type="SAM" id="MobiDB-lite"/>
    </source>
</evidence>
<dbReference type="SUPFAM" id="SSF47203">
    <property type="entry name" value="Acyl-CoA dehydrogenase C-terminal domain-like"/>
    <property type="match status" value="1"/>
</dbReference>
<organism evidence="10 11">
    <name type="scientific">Plantactinospora endophytica</name>
    <dbReference type="NCBI Taxonomy" id="673535"/>
    <lineage>
        <taxon>Bacteria</taxon>
        <taxon>Bacillati</taxon>
        <taxon>Actinomycetota</taxon>
        <taxon>Actinomycetes</taxon>
        <taxon>Micromonosporales</taxon>
        <taxon>Micromonosporaceae</taxon>
        <taxon>Plantactinospora</taxon>
    </lineage>
</organism>
<evidence type="ECO:0000256" key="4">
    <source>
        <dbReference type="ARBA" id="ARBA00022827"/>
    </source>
</evidence>
<feature type="region of interest" description="Disordered" evidence="6">
    <location>
        <begin position="107"/>
        <end position="127"/>
    </location>
</feature>
<keyword evidence="11" id="KW-1185">Reference proteome</keyword>
<comment type="similarity">
    <text evidence="2 5">Belongs to the acyl-CoA dehydrogenase family.</text>
</comment>
<evidence type="ECO:0000256" key="5">
    <source>
        <dbReference type="RuleBase" id="RU362125"/>
    </source>
</evidence>
<dbReference type="InterPro" id="IPR006089">
    <property type="entry name" value="Acyl-CoA_DH_CS"/>
</dbReference>
<feature type="domain" description="Acyl-CoA dehydrogenase/oxidase N-terminal" evidence="9">
    <location>
        <begin position="8"/>
        <end position="100"/>
    </location>
</feature>
<evidence type="ECO:0000259" key="8">
    <source>
        <dbReference type="Pfam" id="PF02770"/>
    </source>
</evidence>